<feature type="region of interest" description="Disordered" evidence="1">
    <location>
        <begin position="164"/>
        <end position="264"/>
    </location>
</feature>
<dbReference type="EMBL" id="QVQW01000018">
    <property type="protein sequence ID" value="RKU45872.1"/>
    <property type="molecule type" value="Genomic_DNA"/>
</dbReference>
<dbReference type="OrthoDB" id="5404004at2759"/>
<evidence type="ECO:0000313" key="2">
    <source>
        <dbReference type="EMBL" id="RKU45872.1"/>
    </source>
</evidence>
<dbReference type="AlphaFoldDB" id="A0A420YD87"/>
<feature type="compositionally biased region" description="Polar residues" evidence="1">
    <location>
        <begin position="249"/>
        <end position="259"/>
    </location>
</feature>
<feature type="region of interest" description="Disordered" evidence="1">
    <location>
        <begin position="1"/>
        <end position="51"/>
    </location>
</feature>
<organism evidence="2 3">
    <name type="scientific">Coniochaeta pulveracea</name>
    <dbReference type="NCBI Taxonomy" id="177199"/>
    <lineage>
        <taxon>Eukaryota</taxon>
        <taxon>Fungi</taxon>
        <taxon>Dikarya</taxon>
        <taxon>Ascomycota</taxon>
        <taxon>Pezizomycotina</taxon>
        <taxon>Sordariomycetes</taxon>
        <taxon>Sordariomycetidae</taxon>
        <taxon>Coniochaetales</taxon>
        <taxon>Coniochaetaceae</taxon>
        <taxon>Coniochaeta</taxon>
    </lineage>
</organism>
<evidence type="ECO:0000313" key="3">
    <source>
        <dbReference type="Proteomes" id="UP000275385"/>
    </source>
</evidence>
<accession>A0A420YD87</accession>
<evidence type="ECO:0000256" key="1">
    <source>
        <dbReference type="SAM" id="MobiDB-lite"/>
    </source>
</evidence>
<comment type="caution">
    <text evidence="2">The sequence shown here is derived from an EMBL/GenBank/DDBJ whole genome shotgun (WGS) entry which is preliminary data.</text>
</comment>
<feature type="compositionally biased region" description="Polar residues" evidence="1">
    <location>
        <begin position="81"/>
        <end position="95"/>
    </location>
</feature>
<feature type="compositionally biased region" description="Pro residues" evidence="1">
    <location>
        <begin position="121"/>
        <end position="134"/>
    </location>
</feature>
<proteinExistence type="predicted"/>
<feature type="region of interest" description="Disordered" evidence="1">
    <location>
        <begin position="561"/>
        <end position="583"/>
    </location>
</feature>
<feature type="compositionally biased region" description="Basic and acidic residues" evidence="1">
    <location>
        <begin position="189"/>
        <end position="204"/>
    </location>
</feature>
<feature type="region of interest" description="Disordered" evidence="1">
    <location>
        <begin position="81"/>
        <end position="138"/>
    </location>
</feature>
<sequence>MPARPSSSGGPNGKASAFLGLDSNSTAANRRISRDDMSLPSATRSKKGLQPYRIGIVRGNSLSHSDVSLVRNHQPYSLPSSISTATIESDPTGPSSIPIGMALGSPAHPPEVHSTQWQPQTHPPPRPVTPPPLAYPASVPAVQRQKSQRRKLFGGLFGSRKHVEQAKPTHELGGFIDSLPTRTIPVSGQREKAPARSKTVVDRKPSKHKPTMSRSNSEPVVDTPRSGARDSTERKSQGWRPLIPDKTNNHLSPMPSASSDQKRACKSPLLDVEIPDITLERYSVMFGSLLDSEASSSSLLARRQATLERLRTIKEGASGEEEKERLRHRRATSPQPMNSPAFNLFPSASRPHGPSFLQPKILDARSRSYTSPATLPSPSRTSLDMAAPQKGKKSVTIISPRTMEQHHPGLTRAMDENEARKHGISASQENLNGFEFGPDVSGLILDSPRSISPVDDGDQSSILDPHPLKPHISEPEWEIVSNPAAEQNLAAARRPPPLSSSSSTTTTSTHRSHSSSTSSVSTHGNQPSVDIGESDPVLKAAVEISIARQISISRQQRMLLKPFKTEATPSSSKRTGPGRRTSPVEKVVIPRDHGRVVETKSGTPTVVVPRETLESYPAAHRKSEMVVLDEL</sequence>
<feature type="compositionally biased region" description="Low complexity" evidence="1">
    <location>
        <begin position="499"/>
        <end position="523"/>
    </location>
</feature>
<feature type="compositionally biased region" description="Basic and acidic residues" evidence="1">
    <location>
        <begin position="227"/>
        <end position="236"/>
    </location>
</feature>
<feature type="region of interest" description="Disordered" evidence="1">
    <location>
        <begin position="314"/>
        <end position="340"/>
    </location>
</feature>
<gene>
    <name evidence="2" type="ORF">DL546_007943</name>
</gene>
<dbReference type="STRING" id="177199.A0A420YD87"/>
<feature type="region of interest" description="Disordered" evidence="1">
    <location>
        <begin position="447"/>
        <end position="471"/>
    </location>
</feature>
<dbReference type="Proteomes" id="UP000275385">
    <property type="component" value="Unassembled WGS sequence"/>
</dbReference>
<name>A0A420YD87_9PEZI</name>
<feature type="region of interest" description="Disordered" evidence="1">
    <location>
        <begin position="369"/>
        <end position="391"/>
    </location>
</feature>
<feature type="compositionally biased region" description="Polar residues" evidence="1">
    <location>
        <begin position="369"/>
        <end position="382"/>
    </location>
</feature>
<protein>
    <submittedName>
        <fullName evidence="2">Uncharacterized protein</fullName>
    </submittedName>
</protein>
<feature type="region of interest" description="Disordered" evidence="1">
    <location>
        <begin position="488"/>
        <end position="532"/>
    </location>
</feature>
<reference evidence="2 3" key="1">
    <citation type="submission" date="2018-08" db="EMBL/GenBank/DDBJ databases">
        <title>Draft genome of the lignicolous fungus Coniochaeta pulveracea.</title>
        <authorList>
            <person name="Borstlap C.J."/>
            <person name="De Witt R.N."/>
            <person name="Botha A."/>
            <person name="Volschenk H."/>
        </authorList>
    </citation>
    <scope>NUCLEOTIDE SEQUENCE [LARGE SCALE GENOMIC DNA]</scope>
    <source>
        <strain evidence="2 3">CAB683</strain>
    </source>
</reference>
<keyword evidence="3" id="KW-1185">Reference proteome</keyword>